<dbReference type="Pfam" id="PF03817">
    <property type="entry name" value="MadL"/>
    <property type="match status" value="1"/>
</dbReference>
<evidence type="ECO:0000313" key="3">
    <source>
        <dbReference type="Proteomes" id="UP000249016"/>
    </source>
</evidence>
<keyword evidence="1" id="KW-0812">Transmembrane</keyword>
<keyword evidence="1" id="KW-1133">Transmembrane helix</keyword>
<comment type="caution">
    <text evidence="2">The sequence shown here is derived from an EMBL/GenBank/DDBJ whole genome shotgun (WGS) entry which is preliminary data.</text>
</comment>
<keyword evidence="3" id="KW-1185">Reference proteome</keyword>
<feature type="transmembrane region" description="Helical" evidence="1">
    <location>
        <begin position="87"/>
        <end position="109"/>
    </location>
</feature>
<dbReference type="Proteomes" id="UP000249016">
    <property type="component" value="Unassembled WGS sequence"/>
</dbReference>
<sequence>MIIYGVAILAFCYVTGQLIGELLGRLIGVDANVGGVGFAMLLLILLNDWFAKKGYTNKLTDNGIQFWSQMYIPIVVAMSAIQNVKVAVSSGVIALAAGIVPVLLCLAMIPLLAKLTKAKPVDEHGHYHPVS</sequence>
<dbReference type="GO" id="GO:0016020">
    <property type="term" value="C:membrane"/>
    <property type="evidence" value="ECO:0007669"/>
    <property type="project" value="InterPro"/>
</dbReference>
<name>A0A327NVY5_9BACT</name>
<organism evidence="2 3">
    <name type="scientific">Spirosoma telluris</name>
    <dbReference type="NCBI Taxonomy" id="2183553"/>
    <lineage>
        <taxon>Bacteria</taxon>
        <taxon>Pseudomonadati</taxon>
        <taxon>Bacteroidota</taxon>
        <taxon>Cytophagia</taxon>
        <taxon>Cytophagales</taxon>
        <taxon>Cytophagaceae</taxon>
        <taxon>Spirosoma</taxon>
    </lineage>
</organism>
<gene>
    <name evidence="2" type="primary">madL</name>
    <name evidence="2" type="ORF">HMF3257_24400</name>
</gene>
<feature type="transmembrane region" description="Helical" evidence="1">
    <location>
        <begin position="63"/>
        <end position="81"/>
    </location>
</feature>
<accession>A0A327NVY5</accession>
<protein>
    <submittedName>
        <fullName evidence="2">Malonate transporter subunit MadL</fullName>
    </submittedName>
</protein>
<dbReference type="InterPro" id="IPR004690">
    <property type="entry name" value="Maln_transptMadL"/>
</dbReference>
<evidence type="ECO:0000256" key="1">
    <source>
        <dbReference type="SAM" id="Phobius"/>
    </source>
</evidence>
<dbReference type="OrthoDB" id="286752at2"/>
<dbReference type="NCBIfam" id="TIGR00807">
    <property type="entry name" value="malonate_madL"/>
    <property type="match status" value="1"/>
</dbReference>
<feature type="transmembrane region" description="Helical" evidence="1">
    <location>
        <begin position="32"/>
        <end position="51"/>
    </location>
</feature>
<reference evidence="2 3" key="1">
    <citation type="submission" date="2018-06" db="EMBL/GenBank/DDBJ databases">
        <title>Spirosoma sp. HMF3257 Genome sequencing and assembly.</title>
        <authorList>
            <person name="Kang H."/>
            <person name="Cha I."/>
            <person name="Kim H."/>
            <person name="Kang J."/>
            <person name="Joh K."/>
        </authorList>
    </citation>
    <scope>NUCLEOTIDE SEQUENCE [LARGE SCALE GENOMIC DNA]</scope>
    <source>
        <strain evidence="2 3">HMF3257</strain>
    </source>
</reference>
<dbReference type="EMBL" id="QLII01000001">
    <property type="protein sequence ID" value="RAI78589.1"/>
    <property type="molecule type" value="Genomic_DNA"/>
</dbReference>
<proteinExistence type="predicted"/>
<dbReference type="AlphaFoldDB" id="A0A327NVY5"/>
<evidence type="ECO:0000313" key="2">
    <source>
        <dbReference type="EMBL" id="RAI78589.1"/>
    </source>
</evidence>
<keyword evidence="1" id="KW-0472">Membrane</keyword>
<dbReference type="RefSeq" id="WP_111346256.1">
    <property type="nucleotide sequence ID" value="NZ_QLII01000001.1"/>
</dbReference>